<protein>
    <submittedName>
        <fullName evidence="4">DUF5011 domain-containing protein</fullName>
    </submittedName>
</protein>
<feature type="signal peptide" evidence="1">
    <location>
        <begin position="1"/>
        <end position="28"/>
    </location>
</feature>
<evidence type="ECO:0000259" key="3">
    <source>
        <dbReference type="PROSITE" id="PS51272"/>
    </source>
</evidence>
<dbReference type="Pfam" id="PF07581">
    <property type="entry name" value="Glug"/>
    <property type="match status" value="2"/>
</dbReference>
<feature type="domain" description="Cadherin" evidence="2">
    <location>
        <begin position="590"/>
        <end position="643"/>
    </location>
</feature>
<dbReference type="PROSITE" id="PS51272">
    <property type="entry name" value="SLH"/>
    <property type="match status" value="3"/>
</dbReference>
<sequence length="1033" mass="107904">MKKRLAICLTTLLALLSLIGLWPLNVQAAYSFSGGGDGTSGNPYIIKTAADLDHIRDGLTLSYKLQADINLSAFGNWQPIGPGSGNPFKGNFDGAGYTINGLTINSSNSNIGLFGYANGAATFKNVRLENIDITSSSASANIGGLIGFSSSSQITIDHISVTGELKGVGFTAGGLVGQSLSTLTNSESHARLNFRYTNTGGLVGYNSWDSVIKESYASGDVSSNSAIGGLVGNLDGRIENSYATGNVSGTTANHTGGLVGTSFGGTIVNSYAAGIVSSGSGLKGGLVGNEDISPNVTSSYWNVSDNPGLQTVGSASGTDGAVIKNAMKQMATYGGWNPTIWGIQENITYPYLKTFSPTLRVNPLSSLIYSNELANNQFTISGYVRDGSIGEPLVVSYSIKDASNATVAQNVYATNATSGNQTFSFPVTLDGISYTTGTYTINITTNDSVLAHEQLQSLTFNVEDTTAPAEPVITTPSNGQMTNNAMPTISGTAEPGATVSLVLDGAAAGTTTVVANGSWMWTPPSALSEGEHTVTATVTDAAGNESRISKGNTFIVDTTPPVITLIGSNTLQVEAGESFIDPRATAHDLVDGDITGQITVTGSVDTRRLGTYTLTYHVSDQTGNPATAVTRSVDVTDTQAPVITLLGVSFIAFTEGETFVDPGATALDSFEGSLSITVTGIVDNQTPGTYTLRYNVQDSSGNAAVEVTRTVHVNARSSSSDGSSGGDSSSEGGYLYGNADLKQLIVTSKGYELALSPAFAAGTASYRSETAAELVEIRAVPTEVNASVTMKGEALTGAKTVSLDDGDNQFEISVKAENGTIKTYALILHRQAVKEQQPMTPVTPETPLTPAGPPCMFTDIKGHWAMSQICEAAANWIVEGDSPSVFRPDGLVTRVEFATLLMRSLGLSSGTEADELAFVDSKNIPSWATKTISAAVERGILEGYPDGTLRPQQTISRSEMAVMLAKAMKWESNSTQTSFADDAQIPAWARGYIQSVVEHGLLIGREGNLFVPDEHTTRAEAAVAVLRLRGTLQ</sequence>
<dbReference type="InterPro" id="IPR025883">
    <property type="entry name" value="Cadherin-like_domain"/>
</dbReference>
<gene>
    <name evidence="4" type="ORF">G9U52_24910</name>
</gene>
<dbReference type="PANTHER" id="PTHR43308:SF5">
    <property type="entry name" value="S-LAYER PROTEIN _ PEPTIDOGLYCAN ENDO-BETA-N-ACETYLGLUCOSAMINIDASE"/>
    <property type="match status" value="1"/>
</dbReference>
<dbReference type="Gene3D" id="2.60.40.10">
    <property type="entry name" value="Immunoglobulins"/>
    <property type="match status" value="3"/>
</dbReference>
<dbReference type="Pfam" id="PF16403">
    <property type="entry name" value="Bact_surface_Ig-like"/>
    <property type="match status" value="2"/>
</dbReference>
<feature type="chain" id="PRO_5047189673" evidence="1">
    <location>
        <begin position="29"/>
        <end position="1033"/>
    </location>
</feature>
<dbReference type="InterPro" id="IPR002126">
    <property type="entry name" value="Cadherin-like_dom"/>
</dbReference>
<dbReference type="Pfam" id="PF19077">
    <property type="entry name" value="Big_13"/>
    <property type="match status" value="1"/>
</dbReference>
<dbReference type="InterPro" id="IPR013783">
    <property type="entry name" value="Ig-like_fold"/>
</dbReference>
<feature type="domain" description="SLH" evidence="3">
    <location>
        <begin position="852"/>
        <end position="914"/>
    </location>
</feature>
<dbReference type="Pfam" id="PF12733">
    <property type="entry name" value="Cadherin-like"/>
    <property type="match status" value="1"/>
</dbReference>
<dbReference type="PROSITE" id="PS50268">
    <property type="entry name" value="CADHERIN_2"/>
    <property type="match status" value="1"/>
</dbReference>
<dbReference type="RefSeq" id="WP_166153356.1">
    <property type="nucleotide sequence ID" value="NZ_JAAOIW010000010.1"/>
</dbReference>
<dbReference type="PANTHER" id="PTHR43308">
    <property type="entry name" value="OUTER MEMBRANE PROTEIN ALPHA-RELATED"/>
    <property type="match status" value="1"/>
</dbReference>
<dbReference type="NCBIfam" id="NF033510">
    <property type="entry name" value="Ca_tandemer"/>
    <property type="match status" value="1"/>
</dbReference>
<dbReference type="InterPro" id="IPR011493">
    <property type="entry name" value="GLUG"/>
</dbReference>
<feature type="domain" description="SLH" evidence="3">
    <location>
        <begin position="915"/>
        <end position="978"/>
    </location>
</feature>
<name>A0ABX0JA85_9BACL</name>
<dbReference type="InterPro" id="IPR032179">
    <property type="entry name" value="Cry22Aa_Ig-like"/>
</dbReference>
<dbReference type="InterPro" id="IPR001119">
    <property type="entry name" value="SLH_dom"/>
</dbReference>
<evidence type="ECO:0000256" key="1">
    <source>
        <dbReference type="SAM" id="SignalP"/>
    </source>
</evidence>
<dbReference type="Gene3D" id="2.160.20.110">
    <property type="match status" value="1"/>
</dbReference>
<dbReference type="InterPro" id="IPR044016">
    <property type="entry name" value="Big_13"/>
</dbReference>
<accession>A0ABX0JA85</accession>
<dbReference type="Pfam" id="PF00395">
    <property type="entry name" value="SLH"/>
    <property type="match status" value="3"/>
</dbReference>
<keyword evidence="5" id="KW-1185">Reference proteome</keyword>
<reference evidence="4" key="1">
    <citation type="submission" date="2020-03" db="EMBL/GenBank/DDBJ databases">
        <title>Draft sequencing of Paenibacilllus sp. S3N08.</title>
        <authorList>
            <person name="Kim D.-U."/>
        </authorList>
    </citation>
    <scope>NUCLEOTIDE SEQUENCE</scope>
    <source>
        <strain evidence="4">S3N08</strain>
    </source>
</reference>
<dbReference type="InterPro" id="IPR051465">
    <property type="entry name" value="Cell_Envelope_Struct_Comp"/>
</dbReference>
<comment type="caution">
    <text evidence="4">The sequence shown here is derived from an EMBL/GenBank/DDBJ whole genome shotgun (WGS) entry which is preliminary data.</text>
</comment>
<keyword evidence="1" id="KW-0732">Signal</keyword>
<dbReference type="EMBL" id="JAAOIW010000010">
    <property type="protein sequence ID" value="NHN33062.1"/>
    <property type="molecule type" value="Genomic_DNA"/>
</dbReference>
<feature type="domain" description="SLH" evidence="3">
    <location>
        <begin position="979"/>
        <end position="1033"/>
    </location>
</feature>
<evidence type="ECO:0000259" key="2">
    <source>
        <dbReference type="PROSITE" id="PS50268"/>
    </source>
</evidence>
<organism evidence="4 5">
    <name type="scientific">Paenibacillus agricola</name>
    <dbReference type="NCBI Taxonomy" id="2716264"/>
    <lineage>
        <taxon>Bacteria</taxon>
        <taxon>Bacillati</taxon>
        <taxon>Bacillota</taxon>
        <taxon>Bacilli</taxon>
        <taxon>Bacillales</taxon>
        <taxon>Paenibacillaceae</taxon>
        <taxon>Paenibacillus</taxon>
    </lineage>
</organism>
<evidence type="ECO:0000313" key="4">
    <source>
        <dbReference type="EMBL" id="NHN33062.1"/>
    </source>
</evidence>
<evidence type="ECO:0000313" key="5">
    <source>
        <dbReference type="Proteomes" id="UP001165962"/>
    </source>
</evidence>
<dbReference type="Proteomes" id="UP001165962">
    <property type="component" value="Unassembled WGS sequence"/>
</dbReference>
<proteinExistence type="predicted"/>